<keyword evidence="10" id="KW-0677">Repeat</keyword>
<dbReference type="EMBL" id="JABWDY010004787">
    <property type="protein sequence ID" value="KAF5204905.1"/>
    <property type="molecule type" value="Genomic_DNA"/>
</dbReference>
<dbReference type="Gene3D" id="1.25.40.10">
    <property type="entry name" value="Tetratricopeptide repeat domain"/>
    <property type="match status" value="2"/>
</dbReference>
<dbReference type="InterPro" id="IPR002885">
    <property type="entry name" value="PPR_rpt"/>
</dbReference>
<evidence type="ECO:0000256" key="18">
    <source>
        <dbReference type="PROSITE-ProRule" id="PRU00708"/>
    </source>
</evidence>
<dbReference type="Gene3D" id="3.40.30.10">
    <property type="entry name" value="Glutaredoxin"/>
    <property type="match status" value="1"/>
</dbReference>
<evidence type="ECO:0000256" key="5">
    <source>
        <dbReference type="ARBA" id="ARBA00012334"/>
    </source>
</evidence>
<evidence type="ECO:0000256" key="13">
    <source>
        <dbReference type="ARBA" id="ARBA00023157"/>
    </source>
</evidence>
<dbReference type="GO" id="GO:0008270">
    <property type="term" value="F:zinc ion binding"/>
    <property type="evidence" value="ECO:0007669"/>
    <property type="project" value="InterPro"/>
</dbReference>
<keyword evidence="12" id="KW-0249">Electron transport</keyword>
<dbReference type="AlphaFoldDB" id="A0A7J6X7S3"/>
<evidence type="ECO:0000256" key="8">
    <source>
        <dbReference type="ARBA" id="ARBA00022640"/>
    </source>
</evidence>
<dbReference type="PROSITE" id="PS51352">
    <property type="entry name" value="THIOREDOXIN_2"/>
    <property type="match status" value="1"/>
</dbReference>
<dbReference type="FunFam" id="3.40.30.10:FF:000145">
    <property type="entry name" value="thioredoxin-like protein HCF164, chloroplastic"/>
    <property type="match status" value="1"/>
</dbReference>
<feature type="domain" description="Thioredoxin" evidence="20">
    <location>
        <begin position="821"/>
        <end position="935"/>
    </location>
</feature>
<dbReference type="CDD" id="cd02950">
    <property type="entry name" value="TxlA"/>
    <property type="match status" value="1"/>
</dbReference>
<feature type="repeat" description="PPR" evidence="18">
    <location>
        <begin position="467"/>
        <end position="501"/>
    </location>
</feature>
<evidence type="ECO:0000256" key="3">
    <source>
        <dbReference type="ARBA" id="ARBA00007907"/>
    </source>
</evidence>
<comment type="subcellular location">
    <subcellularLocation>
        <location evidence="1">Plastid</location>
        <location evidence="1">Chloroplast</location>
    </subcellularLocation>
</comment>
<evidence type="ECO:0000256" key="19">
    <source>
        <dbReference type="SAM" id="MobiDB-lite"/>
    </source>
</evidence>
<evidence type="ECO:0000256" key="15">
    <source>
        <dbReference type="ARBA" id="ARBA00023315"/>
    </source>
</evidence>
<dbReference type="CDD" id="cd16444">
    <property type="entry name" value="LipB"/>
    <property type="match status" value="1"/>
</dbReference>
<evidence type="ECO:0000259" key="20">
    <source>
        <dbReference type="PROSITE" id="PS51352"/>
    </source>
</evidence>
<keyword evidence="13" id="KW-1015">Disulfide bond</keyword>
<feature type="region of interest" description="Disordered" evidence="19">
    <location>
        <begin position="761"/>
        <end position="788"/>
    </location>
</feature>
<dbReference type="Pfam" id="PF00085">
    <property type="entry name" value="Thioredoxin"/>
    <property type="match status" value="1"/>
</dbReference>
<dbReference type="PROSITE" id="PS51733">
    <property type="entry name" value="BPL_LPL_CATALYTIC"/>
    <property type="match status" value="1"/>
</dbReference>
<evidence type="ECO:0000256" key="12">
    <source>
        <dbReference type="ARBA" id="ARBA00022982"/>
    </source>
</evidence>
<keyword evidence="11" id="KW-0809">Transit peptide</keyword>
<evidence type="ECO:0000256" key="1">
    <source>
        <dbReference type="ARBA" id="ARBA00004229"/>
    </source>
</evidence>
<dbReference type="GO" id="GO:0009249">
    <property type="term" value="P:protein lipoylation"/>
    <property type="evidence" value="ECO:0007669"/>
    <property type="project" value="InterPro"/>
</dbReference>
<keyword evidence="15" id="KW-0012">Acyltransferase</keyword>
<evidence type="ECO:0000256" key="2">
    <source>
        <dbReference type="ARBA" id="ARBA00004821"/>
    </source>
</evidence>
<feature type="domain" description="BPL/LPL catalytic" evidence="21">
    <location>
        <begin position="83"/>
        <end position="279"/>
    </location>
</feature>
<dbReference type="FunFam" id="1.25.40.10:FF:000031">
    <property type="entry name" value="Pentatricopeptide repeat-containing protein mitochondrial"/>
    <property type="match status" value="1"/>
</dbReference>
<proteinExistence type="inferred from homology"/>
<gene>
    <name evidence="22" type="ORF">FRX31_005509</name>
</gene>
<dbReference type="Pfam" id="PF14432">
    <property type="entry name" value="DYW_deaminase"/>
    <property type="match status" value="1"/>
</dbReference>
<feature type="region of interest" description="Disordered" evidence="19">
    <location>
        <begin position="596"/>
        <end position="628"/>
    </location>
</feature>
<accession>A0A7J6X7S3</accession>
<sequence>MVVALFSNPSFVLAPPCLTSQRTVSKLGSISEYNAKNGSSRVLQAKRRCELFDLHKEIIPYKEAWEWQKSIVEKRRCLIDLDEDCSDTVIILQHSPVYTLGTGSSEEYFNFDRKNAPYDIYQTERGGEVTYHGPGQLVMYPIINLRYHEMDLHWYLRALEEVVIRVLSSTFSIKASRIKGLTGVWVGNQKLAAIGVRVTRWLTYHGLALNVSTDLSPFKQIVPCGIRDRQVGSIKGQFEELRPSDEFGEETIPTDSSQLVDLTYKSLLREFSEVFQSSLRRVYKFSKMVQGATTASFMEVCHLHKVGRSHLYASDQPFFCKNVKLGKSNGTSKTLFAFGIQKEFLAQKRVSVAGLSRQEVSVSYTLEIDQMSLDLDSFYNEDEINEAIELMVNSERQGVVIDPKSIVSIMQACVDLNLLETGKRVHEIVMRSSSRHINIINKLIEMYCKLSSTKDALRVFEEMPERNLDSWNKMLVGFVENGQEKEVLRIFPEMKRHGFQPDEFTFNVILMACGNLGATNEGLTYFESMSKDFGVTPSMDHYVSIVDLLGKSGKIREAKELVNKMPIKPSALVWKTLRKYSPTGLKEVLAELPPPDSASTLKLSNRKRLKNSLGQNRKGSNSNPKKTEAYEKARTLNEEMKSAGYVPDTRYVLHDIDQEAKEKSLMYHSERLAIAYGLISTPPGTTLRIMKNLRICGDCHNAVKIISKIVDREIIVRDNKRFQPSFQHPSSKSLLLFSRKTTLPSQRNIGRFRKFKLVCESNSDPTDSSNPEEASSKPESVTEQSSEKSAGFIQYPTKTINRIVALASTLAAVGLFLSARLDFGVSLKDLSAAALPYEEALSNGKPTVVEFYADWCEVCRELAPDVYKVEQQYKGNVNFVMLNVDNTKWEQELDEFGVEGIPHFTFLDKDGNEEGNVVGRLPRQYLLENVDALARGETSIPHARAVGKYTSTEARKVHQIVDPRSHG</sequence>
<evidence type="ECO:0000256" key="4">
    <source>
        <dbReference type="ARBA" id="ARBA00008987"/>
    </source>
</evidence>
<dbReference type="Proteomes" id="UP000554482">
    <property type="component" value="Unassembled WGS sequence"/>
</dbReference>
<dbReference type="InterPro" id="IPR020605">
    <property type="entry name" value="Octanoyltransferase_CS"/>
</dbReference>
<keyword evidence="7" id="KW-0150">Chloroplast</keyword>
<dbReference type="Pfam" id="PF13041">
    <property type="entry name" value="PPR_2"/>
    <property type="match status" value="1"/>
</dbReference>
<dbReference type="NCBIfam" id="TIGR00756">
    <property type="entry name" value="PPR"/>
    <property type="match status" value="2"/>
</dbReference>
<dbReference type="InterPro" id="IPR011990">
    <property type="entry name" value="TPR-like_helical_dom_sf"/>
</dbReference>
<dbReference type="HAMAP" id="MF_00013">
    <property type="entry name" value="LipB"/>
    <property type="match status" value="1"/>
</dbReference>
<evidence type="ECO:0000259" key="21">
    <source>
        <dbReference type="PROSITE" id="PS51733"/>
    </source>
</evidence>
<dbReference type="InterPro" id="IPR036249">
    <property type="entry name" value="Thioredoxin-like_sf"/>
</dbReference>
<dbReference type="SUPFAM" id="SSF52833">
    <property type="entry name" value="Thioredoxin-like"/>
    <property type="match status" value="1"/>
</dbReference>
<dbReference type="GO" id="GO:0010190">
    <property type="term" value="P:cytochrome b6f complex assembly"/>
    <property type="evidence" value="ECO:0007669"/>
    <property type="project" value="TreeGrafter"/>
</dbReference>
<protein>
    <recommendedName>
        <fullName evidence="16">Thioredoxin-like protein HCF164, chloroplastic</fullName>
        <ecNumber evidence="5">2.3.1.181</ecNumber>
    </recommendedName>
    <alternativeName>
        <fullName evidence="17">Protein HIGH CHLOROPHYLL FLUORESCENCE 164</fullName>
    </alternativeName>
</protein>
<dbReference type="InterPro" id="IPR045864">
    <property type="entry name" value="aa-tRNA-synth_II/BPL/LPL"/>
</dbReference>
<dbReference type="InterPro" id="IPR004143">
    <property type="entry name" value="BPL_LPL_catalytic"/>
</dbReference>
<keyword evidence="6" id="KW-0813">Transport</keyword>
<evidence type="ECO:0000313" key="23">
    <source>
        <dbReference type="Proteomes" id="UP000554482"/>
    </source>
</evidence>
<feature type="compositionally biased region" description="Polar residues" evidence="19">
    <location>
        <begin position="612"/>
        <end position="624"/>
    </location>
</feature>
<evidence type="ECO:0000256" key="14">
    <source>
        <dbReference type="ARBA" id="ARBA00023284"/>
    </source>
</evidence>
<evidence type="ECO:0000256" key="7">
    <source>
        <dbReference type="ARBA" id="ARBA00022528"/>
    </source>
</evidence>
<evidence type="ECO:0000256" key="16">
    <source>
        <dbReference type="ARBA" id="ARBA00069209"/>
    </source>
</evidence>
<dbReference type="GO" id="GO:0016671">
    <property type="term" value="F:oxidoreductase activity, acting on a sulfur group of donors, disulfide as acceptor"/>
    <property type="evidence" value="ECO:0007669"/>
    <property type="project" value="TreeGrafter"/>
</dbReference>
<dbReference type="Pfam" id="PF21948">
    <property type="entry name" value="LplA-B_cat"/>
    <property type="match status" value="1"/>
</dbReference>
<evidence type="ECO:0000256" key="6">
    <source>
        <dbReference type="ARBA" id="ARBA00022448"/>
    </source>
</evidence>
<dbReference type="GO" id="GO:0006950">
    <property type="term" value="P:response to stress"/>
    <property type="evidence" value="ECO:0007669"/>
    <property type="project" value="UniProtKB-ARBA"/>
</dbReference>
<evidence type="ECO:0000313" key="22">
    <source>
        <dbReference type="EMBL" id="KAF5204905.1"/>
    </source>
</evidence>
<dbReference type="SUPFAM" id="SSF55681">
    <property type="entry name" value="Class II aaRS and biotin synthetases"/>
    <property type="match status" value="1"/>
</dbReference>
<dbReference type="Gene3D" id="3.30.930.10">
    <property type="entry name" value="Bira Bifunctional Protein, Domain 2"/>
    <property type="match status" value="1"/>
</dbReference>
<reference evidence="22 23" key="1">
    <citation type="submission" date="2020-06" db="EMBL/GenBank/DDBJ databases">
        <title>Transcriptomic and genomic resources for Thalictrum thalictroides and T. hernandezii: Facilitating candidate gene discovery in an emerging model plant lineage.</title>
        <authorList>
            <person name="Arias T."/>
            <person name="Riano-Pachon D.M."/>
            <person name="Di Stilio V.S."/>
        </authorList>
    </citation>
    <scope>NUCLEOTIDE SEQUENCE [LARGE SCALE GENOMIC DNA]</scope>
    <source>
        <strain evidence="23">cv. WT478/WT964</strain>
        <tissue evidence="22">Leaves</tissue>
    </source>
</reference>
<dbReference type="PROSITE" id="PS51375">
    <property type="entry name" value="PPR"/>
    <property type="match status" value="1"/>
</dbReference>
<dbReference type="GO" id="GO:0009535">
    <property type="term" value="C:chloroplast thylakoid membrane"/>
    <property type="evidence" value="ECO:0007669"/>
    <property type="project" value="TreeGrafter"/>
</dbReference>
<comment type="similarity">
    <text evidence="4">Belongs to the thioredoxin family.</text>
</comment>
<dbReference type="NCBIfam" id="TIGR00214">
    <property type="entry name" value="lipB"/>
    <property type="match status" value="1"/>
</dbReference>
<evidence type="ECO:0000256" key="17">
    <source>
        <dbReference type="ARBA" id="ARBA00077449"/>
    </source>
</evidence>
<dbReference type="Pfam" id="PF01535">
    <property type="entry name" value="PPR"/>
    <property type="match status" value="2"/>
</dbReference>
<evidence type="ECO:0000256" key="10">
    <source>
        <dbReference type="ARBA" id="ARBA00022737"/>
    </source>
</evidence>
<comment type="caution">
    <text evidence="22">The sequence shown here is derived from an EMBL/GenBank/DDBJ whole genome shotgun (WGS) entry which is preliminary data.</text>
</comment>
<dbReference type="NCBIfam" id="NF010925">
    <property type="entry name" value="PRK14345.1"/>
    <property type="match status" value="1"/>
</dbReference>
<organism evidence="22 23">
    <name type="scientific">Thalictrum thalictroides</name>
    <name type="common">Rue-anemone</name>
    <name type="synonym">Anemone thalictroides</name>
    <dbReference type="NCBI Taxonomy" id="46969"/>
    <lineage>
        <taxon>Eukaryota</taxon>
        <taxon>Viridiplantae</taxon>
        <taxon>Streptophyta</taxon>
        <taxon>Embryophyta</taxon>
        <taxon>Tracheophyta</taxon>
        <taxon>Spermatophyta</taxon>
        <taxon>Magnoliopsida</taxon>
        <taxon>Ranunculales</taxon>
        <taxon>Ranunculaceae</taxon>
        <taxon>Thalictroideae</taxon>
        <taxon>Thalictrum</taxon>
    </lineage>
</organism>
<dbReference type="InterPro" id="IPR044241">
    <property type="entry name" value="TxlA/HCF164"/>
</dbReference>
<dbReference type="OrthoDB" id="185373at2759"/>
<comment type="pathway">
    <text evidence="2">Protein modification; protein lipoylation via endogenous pathway; protein N(6)-(lipoyl)lysine from octanoyl-[acyl-carrier-protein]: step 1/2.</text>
</comment>
<name>A0A7J6X7S3_THATH</name>
<dbReference type="GO" id="GO:0033819">
    <property type="term" value="F:lipoyl(octanoyl) transferase activity"/>
    <property type="evidence" value="ECO:0007669"/>
    <property type="project" value="UniProtKB-EC"/>
</dbReference>
<evidence type="ECO:0000256" key="11">
    <source>
        <dbReference type="ARBA" id="ARBA00022946"/>
    </source>
</evidence>
<dbReference type="InterPro" id="IPR013766">
    <property type="entry name" value="Thioredoxin_domain"/>
</dbReference>
<dbReference type="EC" id="2.3.1.181" evidence="5"/>
<evidence type="ECO:0000256" key="9">
    <source>
        <dbReference type="ARBA" id="ARBA00022679"/>
    </source>
</evidence>
<keyword evidence="23" id="KW-1185">Reference proteome</keyword>
<dbReference type="PANTHER" id="PTHR47353:SF1">
    <property type="entry name" value="THIOREDOXIN-LIKE PROTEIN HCF164, CHLOROPLASTIC"/>
    <property type="match status" value="1"/>
</dbReference>
<dbReference type="InterPro" id="IPR000544">
    <property type="entry name" value="Octanoyltransferase"/>
</dbReference>
<keyword evidence="8" id="KW-0934">Plastid</keyword>
<dbReference type="InterPro" id="IPR032867">
    <property type="entry name" value="DYW_dom"/>
</dbReference>
<keyword evidence="14" id="KW-0676">Redox-active center</keyword>
<comment type="similarity">
    <text evidence="3">Belongs to the LipB family.</text>
</comment>
<dbReference type="PANTHER" id="PTHR47353">
    <property type="entry name" value="THIOREDOXIN-LIKE PROTEIN HCF164, CHLOROPLASTIC"/>
    <property type="match status" value="1"/>
</dbReference>
<dbReference type="PROSITE" id="PS01313">
    <property type="entry name" value="LIPB"/>
    <property type="match status" value="1"/>
</dbReference>
<keyword evidence="9" id="KW-0808">Transferase</keyword>
<dbReference type="UniPathway" id="UPA00538">
    <property type="reaction ID" value="UER00592"/>
</dbReference>